<evidence type="ECO:0000256" key="1">
    <source>
        <dbReference type="ARBA" id="ARBA00004429"/>
    </source>
</evidence>
<keyword evidence="4 9" id="KW-0997">Cell inner membrane</keyword>
<dbReference type="Proteomes" id="UP000294887">
    <property type="component" value="Unassembled WGS sequence"/>
</dbReference>
<dbReference type="PANTHER" id="PTHR35011:SF4">
    <property type="entry name" value="SLL1102 PROTEIN"/>
    <property type="match status" value="1"/>
</dbReference>
<dbReference type="InterPro" id="IPR055348">
    <property type="entry name" value="DctQ"/>
</dbReference>
<dbReference type="GO" id="GO:0022857">
    <property type="term" value="F:transmembrane transporter activity"/>
    <property type="evidence" value="ECO:0007669"/>
    <property type="project" value="UniProtKB-UniRule"/>
</dbReference>
<dbReference type="GO" id="GO:0005886">
    <property type="term" value="C:plasma membrane"/>
    <property type="evidence" value="ECO:0007669"/>
    <property type="project" value="UniProtKB-SubCell"/>
</dbReference>
<dbReference type="Pfam" id="PF04290">
    <property type="entry name" value="DctQ"/>
    <property type="match status" value="1"/>
</dbReference>
<feature type="domain" description="Tripartite ATP-independent periplasmic transporters DctQ component" evidence="10">
    <location>
        <begin position="30"/>
        <end position="161"/>
    </location>
</feature>
<dbReference type="PANTHER" id="PTHR35011">
    <property type="entry name" value="2,3-DIKETO-L-GULONATE TRAP TRANSPORTER SMALL PERMEASE PROTEIN YIAM"/>
    <property type="match status" value="1"/>
</dbReference>
<feature type="transmembrane region" description="Helical" evidence="9">
    <location>
        <begin position="133"/>
        <end position="153"/>
    </location>
</feature>
<dbReference type="RefSeq" id="WP_131904785.1">
    <property type="nucleotide sequence ID" value="NZ_BAAAFU010000008.1"/>
</dbReference>
<evidence type="ECO:0000256" key="8">
    <source>
        <dbReference type="ARBA" id="ARBA00038436"/>
    </source>
</evidence>
<feature type="transmembrane region" description="Helical" evidence="9">
    <location>
        <begin position="48"/>
        <end position="70"/>
    </location>
</feature>
<dbReference type="OrthoDB" id="9795655at2"/>
<comment type="subunit">
    <text evidence="9">The complex comprises the extracytoplasmic solute receptor protein and the two transmembrane proteins.</text>
</comment>
<evidence type="ECO:0000313" key="12">
    <source>
        <dbReference type="Proteomes" id="UP000294887"/>
    </source>
</evidence>
<keyword evidence="5 9" id="KW-0812">Transmembrane</keyword>
<evidence type="ECO:0000256" key="9">
    <source>
        <dbReference type="RuleBase" id="RU369079"/>
    </source>
</evidence>
<evidence type="ECO:0000313" key="11">
    <source>
        <dbReference type="EMBL" id="TCJ89135.1"/>
    </source>
</evidence>
<keyword evidence="12" id="KW-1185">Reference proteome</keyword>
<keyword evidence="2 9" id="KW-0813">Transport</keyword>
<accession>A0A4V2P9D2</accession>
<proteinExistence type="inferred from homology"/>
<evidence type="ECO:0000256" key="6">
    <source>
        <dbReference type="ARBA" id="ARBA00022989"/>
    </source>
</evidence>
<sequence length="165" mass="18677">MKLWNTIEKAIDFIAEMMGRIGWLLIIYLMVFGVTDVFLRYVLNAPSLWISTSLQIAMVLLACVGGIYALNDNAFVKLDLFYANFSPKKKAVCDIITVVFTILFLGVLIWKGYQAAKMSVMLNQHTPTSIPLPIYPLKIFFPITGIIMLLVVIKKLVNDIRTLRS</sequence>
<protein>
    <recommendedName>
        <fullName evidence="9">TRAP transporter small permease protein</fullName>
    </recommendedName>
</protein>
<keyword evidence="6 9" id="KW-1133">Transmembrane helix</keyword>
<comment type="caution">
    <text evidence="11">The sequence shown here is derived from an EMBL/GenBank/DDBJ whole genome shotgun (WGS) entry which is preliminary data.</text>
</comment>
<keyword evidence="7 9" id="KW-0472">Membrane</keyword>
<evidence type="ECO:0000256" key="3">
    <source>
        <dbReference type="ARBA" id="ARBA00022475"/>
    </source>
</evidence>
<comment type="similarity">
    <text evidence="8 9">Belongs to the TRAP transporter small permease family.</text>
</comment>
<evidence type="ECO:0000256" key="4">
    <source>
        <dbReference type="ARBA" id="ARBA00022519"/>
    </source>
</evidence>
<name>A0A4V2P9D2_9GAMM</name>
<dbReference type="InterPro" id="IPR007387">
    <property type="entry name" value="TRAP_DctQ"/>
</dbReference>
<comment type="subcellular location">
    <subcellularLocation>
        <location evidence="1 9">Cell inner membrane</location>
        <topology evidence="1 9">Multi-pass membrane protein</topology>
    </subcellularLocation>
</comment>
<evidence type="ECO:0000256" key="2">
    <source>
        <dbReference type="ARBA" id="ARBA00022448"/>
    </source>
</evidence>
<comment type="function">
    <text evidence="9">Part of the tripartite ATP-independent periplasmic (TRAP) transport system.</text>
</comment>
<evidence type="ECO:0000256" key="5">
    <source>
        <dbReference type="ARBA" id="ARBA00022692"/>
    </source>
</evidence>
<feature type="transmembrane region" description="Helical" evidence="9">
    <location>
        <begin position="21"/>
        <end position="42"/>
    </location>
</feature>
<feature type="transmembrane region" description="Helical" evidence="9">
    <location>
        <begin position="91"/>
        <end position="113"/>
    </location>
</feature>
<organism evidence="11 12">
    <name type="scientific">Cocleimonas flava</name>
    <dbReference type="NCBI Taxonomy" id="634765"/>
    <lineage>
        <taxon>Bacteria</taxon>
        <taxon>Pseudomonadati</taxon>
        <taxon>Pseudomonadota</taxon>
        <taxon>Gammaproteobacteria</taxon>
        <taxon>Thiotrichales</taxon>
        <taxon>Thiotrichaceae</taxon>
        <taxon>Cocleimonas</taxon>
    </lineage>
</organism>
<evidence type="ECO:0000259" key="10">
    <source>
        <dbReference type="Pfam" id="PF04290"/>
    </source>
</evidence>
<reference evidence="11 12" key="1">
    <citation type="submission" date="2019-03" db="EMBL/GenBank/DDBJ databases">
        <title>Genomic Encyclopedia of Type Strains, Phase IV (KMG-IV): sequencing the most valuable type-strain genomes for metagenomic binning, comparative biology and taxonomic classification.</title>
        <authorList>
            <person name="Goeker M."/>
        </authorList>
    </citation>
    <scope>NUCLEOTIDE SEQUENCE [LARGE SCALE GENOMIC DNA]</scope>
    <source>
        <strain evidence="11 12">DSM 24830</strain>
    </source>
</reference>
<evidence type="ECO:0000256" key="7">
    <source>
        <dbReference type="ARBA" id="ARBA00023136"/>
    </source>
</evidence>
<keyword evidence="3" id="KW-1003">Cell membrane</keyword>
<gene>
    <name evidence="11" type="ORF">EV695_0996</name>
</gene>
<dbReference type="AlphaFoldDB" id="A0A4V2P9D2"/>
<dbReference type="EMBL" id="SMFQ01000002">
    <property type="protein sequence ID" value="TCJ89135.1"/>
    <property type="molecule type" value="Genomic_DNA"/>
</dbReference>